<keyword evidence="1" id="KW-0328">Glycosyltransferase</keyword>
<accession>A0ABP0ZH39</accession>
<dbReference type="PANTHER" id="PTHR34106:SF5">
    <property type="entry name" value="GLYCOSIDASE"/>
    <property type="match status" value="1"/>
</dbReference>
<dbReference type="CDD" id="cd18610">
    <property type="entry name" value="GH130_BT3780-like"/>
    <property type="match status" value="1"/>
</dbReference>
<evidence type="ECO:0000313" key="3">
    <source>
        <dbReference type="EMBL" id="CAK9437324.1"/>
    </source>
</evidence>
<evidence type="ECO:0000256" key="1">
    <source>
        <dbReference type="ARBA" id="ARBA00022676"/>
    </source>
</evidence>
<dbReference type="RefSeq" id="XP_066828640.1">
    <property type="nucleotide sequence ID" value="XM_066971620.1"/>
</dbReference>
<dbReference type="InterPro" id="IPR023296">
    <property type="entry name" value="Glyco_hydro_beta-prop_sf"/>
</dbReference>
<protein>
    <recommendedName>
        <fullName evidence="5">Glycosidase</fullName>
    </recommendedName>
</protein>
<keyword evidence="2" id="KW-0808">Transferase</keyword>
<name>A0ABP0ZH39_9ASCO</name>
<dbReference type="InterPro" id="IPR007184">
    <property type="entry name" value="Mannoside_phosphorylase"/>
</dbReference>
<evidence type="ECO:0000256" key="2">
    <source>
        <dbReference type="ARBA" id="ARBA00022679"/>
    </source>
</evidence>
<dbReference type="EMBL" id="OZ022406">
    <property type="protein sequence ID" value="CAK9437324.1"/>
    <property type="molecule type" value="Genomic_DNA"/>
</dbReference>
<sequence length="342" mass="38679">MRLPHFDLDAPADKNYRPPTTFPLGPFKKYKYNPILRPDPDIEWECAYLYNATAIVVGIHVVMLYRAQNKQKVSSVGLAWSTDGVNFQKHKKPVIAATEKYELGGGIEDPRIVRDPESKLFVVTYTAYDLQSARLCVATSEDLLHWTKYGPIVPATWKEIAISTEGHPFIRPNWTKSGAIFNERNKDGKYYMIWGDSQLHLAESTDLKHWKPTSNNPNVNLWARQILHRENWLIESGPAPIKMSSANGNKWIFLYNAATTGGQDLAKGTYTINQMLVDYDDIHAGPLARAEKPTLKPESYNEVWGQVNQVVFCEGIVQFNGEWFLYYGQGDSELGVAIAPVA</sequence>
<reference evidence="3 4" key="1">
    <citation type="submission" date="2024-03" db="EMBL/GenBank/DDBJ databases">
        <authorList>
            <person name="Brejova B."/>
        </authorList>
    </citation>
    <scope>NUCLEOTIDE SEQUENCE [LARGE SCALE GENOMIC DNA]</scope>
    <source>
        <strain evidence="3 4">CBS 14171</strain>
    </source>
</reference>
<dbReference type="SUPFAM" id="SSF75005">
    <property type="entry name" value="Arabinanase/levansucrase/invertase"/>
    <property type="match status" value="1"/>
</dbReference>
<evidence type="ECO:0000313" key="4">
    <source>
        <dbReference type="Proteomes" id="UP001497383"/>
    </source>
</evidence>
<keyword evidence="4" id="KW-1185">Reference proteome</keyword>
<evidence type="ECO:0008006" key="5">
    <source>
        <dbReference type="Google" id="ProtNLM"/>
    </source>
</evidence>
<dbReference type="GeneID" id="92206898"/>
<proteinExistence type="predicted"/>
<dbReference type="Pfam" id="PF04041">
    <property type="entry name" value="Glyco_hydro_130"/>
    <property type="match status" value="1"/>
</dbReference>
<gene>
    <name evidence="3" type="ORF">LODBEIA_P17020</name>
</gene>
<dbReference type="PANTHER" id="PTHR34106">
    <property type="entry name" value="GLYCOSIDASE"/>
    <property type="match status" value="1"/>
</dbReference>
<dbReference type="Gene3D" id="2.115.10.20">
    <property type="entry name" value="Glycosyl hydrolase domain, family 43"/>
    <property type="match status" value="1"/>
</dbReference>
<organism evidence="3 4">
    <name type="scientific">Lodderomyces beijingensis</name>
    <dbReference type="NCBI Taxonomy" id="1775926"/>
    <lineage>
        <taxon>Eukaryota</taxon>
        <taxon>Fungi</taxon>
        <taxon>Dikarya</taxon>
        <taxon>Ascomycota</taxon>
        <taxon>Saccharomycotina</taxon>
        <taxon>Pichiomycetes</taxon>
        <taxon>Debaryomycetaceae</taxon>
        <taxon>Candida/Lodderomyces clade</taxon>
        <taxon>Lodderomyces</taxon>
    </lineage>
</organism>
<dbReference type="Proteomes" id="UP001497383">
    <property type="component" value="Chromosome 2"/>
</dbReference>